<keyword evidence="5" id="KW-0808">Transferase</keyword>
<dbReference type="SMART" id="SM00387">
    <property type="entry name" value="HATPase_c"/>
    <property type="match status" value="1"/>
</dbReference>
<dbReference type="PRINTS" id="PR00344">
    <property type="entry name" value="BCTRLSENSOR"/>
</dbReference>
<dbReference type="GO" id="GO:0005886">
    <property type="term" value="C:plasma membrane"/>
    <property type="evidence" value="ECO:0007669"/>
    <property type="project" value="UniProtKB-SubCell"/>
</dbReference>
<evidence type="ECO:0000256" key="2">
    <source>
        <dbReference type="ARBA" id="ARBA00004236"/>
    </source>
</evidence>
<evidence type="ECO:0000256" key="9">
    <source>
        <dbReference type="ARBA" id="ARBA00023012"/>
    </source>
</evidence>
<dbReference type="Pfam" id="PF02518">
    <property type="entry name" value="HATPase_c"/>
    <property type="match status" value="1"/>
</dbReference>
<dbReference type="SUPFAM" id="SSF158472">
    <property type="entry name" value="HAMP domain-like"/>
    <property type="match status" value="1"/>
</dbReference>
<keyword evidence="15" id="KW-1185">Reference proteome</keyword>
<dbReference type="InterPro" id="IPR003660">
    <property type="entry name" value="HAMP_dom"/>
</dbReference>
<evidence type="ECO:0000256" key="4">
    <source>
        <dbReference type="ARBA" id="ARBA00022553"/>
    </source>
</evidence>
<dbReference type="InterPro" id="IPR003661">
    <property type="entry name" value="HisK_dim/P_dom"/>
</dbReference>
<dbReference type="PANTHER" id="PTHR45436">
    <property type="entry name" value="SENSOR HISTIDINE KINASE YKOH"/>
    <property type="match status" value="1"/>
</dbReference>
<keyword evidence="9" id="KW-0902">Two-component regulatory system</keyword>
<accession>A0A5N6BKR8</accession>
<evidence type="ECO:0000256" key="1">
    <source>
        <dbReference type="ARBA" id="ARBA00000085"/>
    </source>
</evidence>
<dbReference type="InterPro" id="IPR050428">
    <property type="entry name" value="TCS_sensor_his_kinase"/>
</dbReference>
<keyword evidence="10 11" id="KW-0472">Membrane</keyword>
<comment type="subcellular location">
    <subcellularLocation>
        <location evidence="2">Cell membrane</location>
    </subcellularLocation>
</comment>
<dbReference type="GO" id="GO:0000155">
    <property type="term" value="F:phosphorelay sensor kinase activity"/>
    <property type="evidence" value="ECO:0007669"/>
    <property type="project" value="InterPro"/>
</dbReference>
<evidence type="ECO:0000256" key="10">
    <source>
        <dbReference type="ARBA" id="ARBA00023136"/>
    </source>
</evidence>
<dbReference type="SUPFAM" id="SSF55874">
    <property type="entry name" value="ATPase domain of HSP90 chaperone/DNA topoisomerase II/histidine kinase"/>
    <property type="match status" value="1"/>
</dbReference>
<evidence type="ECO:0000256" key="8">
    <source>
        <dbReference type="ARBA" id="ARBA00022989"/>
    </source>
</evidence>
<keyword evidence="8 11" id="KW-1133">Transmembrane helix</keyword>
<evidence type="ECO:0000313" key="14">
    <source>
        <dbReference type="EMBL" id="KAB8180429.1"/>
    </source>
</evidence>
<feature type="domain" description="HAMP" evidence="13">
    <location>
        <begin position="99"/>
        <end position="152"/>
    </location>
</feature>
<dbReference type="EMBL" id="VDMA02000022">
    <property type="protein sequence ID" value="KAB8180429.1"/>
    <property type="molecule type" value="Genomic_DNA"/>
</dbReference>
<dbReference type="Pfam" id="PF00512">
    <property type="entry name" value="HisKA"/>
    <property type="match status" value="1"/>
</dbReference>
<dbReference type="InterPro" id="IPR036097">
    <property type="entry name" value="HisK_dim/P_sf"/>
</dbReference>
<dbReference type="SMART" id="SM00304">
    <property type="entry name" value="HAMP"/>
    <property type="match status" value="1"/>
</dbReference>
<dbReference type="PROSITE" id="PS50885">
    <property type="entry name" value="HAMP"/>
    <property type="match status" value="1"/>
</dbReference>
<dbReference type="Proteomes" id="UP000313066">
    <property type="component" value="Unassembled WGS sequence"/>
</dbReference>
<evidence type="ECO:0000256" key="6">
    <source>
        <dbReference type="ARBA" id="ARBA00022692"/>
    </source>
</evidence>
<dbReference type="Gene3D" id="3.30.565.10">
    <property type="entry name" value="Histidine kinase-like ATPase, C-terminal domain"/>
    <property type="match status" value="1"/>
</dbReference>
<dbReference type="CDD" id="cd00082">
    <property type="entry name" value="HisKA"/>
    <property type="match status" value="1"/>
</dbReference>
<dbReference type="Gene3D" id="6.10.340.10">
    <property type="match status" value="1"/>
</dbReference>
<feature type="transmembrane region" description="Helical" evidence="11">
    <location>
        <begin position="77"/>
        <end position="98"/>
    </location>
</feature>
<dbReference type="AlphaFoldDB" id="A0A5N6BKR8"/>
<feature type="transmembrane region" description="Helical" evidence="11">
    <location>
        <begin position="31"/>
        <end position="52"/>
    </location>
</feature>
<dbReference type="PANTHER" id="PTHR45436:SF5">
    <property type="entry name" value="SENSOR HISTIDINE KINASE TRCS"/>
    <property type="match status" value="1"/>
</dbReference>
<reference evidence="14 15" key="1">
    <citation type="submission" date="2019-10" db="EMBL/GenBank/DDBJ databases">
        <title>Nonomuraea sp. nov., isolated from Phyllanthus amarus.</title>
        <authorList>
            <person name="Klykleung N."/>
            <person name="Tanasupawat S."/>
        </authorList>
    </citation>
    <scope>NUCLEOTIDE SEQUENCE [LARGE SCALE GENOMIC DNA]</scope>
    <source>
        <strain evidence="14 15">CR1-09</strain>
    </source>
</reference>
<evidence type="ECO:0000256" key="5">
    <source>
        <dbReference type="ARBA" id="ARBA00022679"/>
    </source>
</evidence>
<comment type="caution">
    <text evidence="14">The sequence shown here is derived from an EMBL/GenBank/DDBJ whole genome shotgun (WGS) entry which is preliminary data.</text>
</comment>
<keyword evidence="7" id="KW-0418">Kinase</keyword>
<evidence type="ECO:0000313" key="15">
    <source>
        <dbReference type="Proteomes" id="UP000313066"/>
    </source>
</evidence>
<sequence length="371" mass="39773">MNPASDPTVTGRAGRARHHLRRPSLRTQLTTLYAGLVLAVVVPMLLLAGFLFGRDQIRVRAGDAAPPPDTATQQIDAALAITAIIVVVLTVLIAWWLAGRFLRPLRAMTVTAQEISATNLNRRLGLRGPDDELTKLGRTLDDLFDRLDSSFAAQRHFVANASHELRTPLAGQRAVLQVALADPDASEASLRAACEEALGLGELQERLIDALLTLAEGQKGIEHREAVDLADVTKGVMLSRRAEAIRRTITVQASLNPAPISGDPDLLASMIGNLVDNALRHNVPDGHVTIATELTNGRARLSVGNTGPTIRSQDLRRLFQPFQRLGTQRTHTAGGHGLGLVIVRAVAEAHGAQLTAHPRPGGGLDVTILFD</sequence>
<dbReference type="InterPro" id="IPR036890">
    <property type="entry name" value="HATPase_C_sf"/>
</dbReference>
<keyword evidence="6 11" id="KW-0812">Transmembrane</keyword>
<dbReference type="Gene3D" id="1.10.287.130">
    <property type="match status" value="1"/>
</dbReference>
<keyword evidence="4" id="KW-0597">Phosphoprotein</keyword>
<evidence type="ECO:0000256" key="7">
    <source>
        <dbReference type="ARBA" id="ARBA00022777"/>
    </source>
</evidence>
<gene>
    <name evidence="14" type="ORF">FH610_033105</name>
</gene>
<dbReference type="SUPFAM" id="SSF47384">
    <property type="entry name" value="Homodimeric domain of signal transducing histidine kinase"/>
    <property type="match status" value="1"/>
</dbReference>
<proteinExistence type="predicted"/>
<feature type="domain" description="Histidine kinase" evidence="12">
    <location>
        <begin position="160"/>
        <end position="371"/>
    </location>
</feature>
<dbReference type="PROSITE" id="PS50109">
    <property type="entry name" value="HIS_KIN"/>
    <property type="match status" value="1"/>
</dbReference>
<evidence type="ECO:0000259" key="12">
    <source>
        <dbReference type="PROSITE" id="PS50109"/>
    </source>
</evidence>
<organism evidence="14 15">
    <name type="scientific">Microbispora catharanthi</name>
    <dbReference type="NCBI Taxonomy" id="1712871"/>
    <lineage>
        <taxon>Bacteria</taxon>
        <taxon>Bacillati</taxon>
        <taxon>Actinomycetota</taxon>
        <taxon>Actinomycetes</taxon>
        <taxon>Streptosporangiales</taxon>
        <taxon>Streptosporangiaceae</taxon>
        <taxon>Microbispora</taxon>
    </lineage>
</organism>
<protein>
    <recommendedName>
        <fullName evidence="3">histidine kinase</fullName>
        <ecNumber evidence="3">2.7.13.3</ecNumber>
    </recommendedName>
</protein>
<evidence type="ECO:0000256" key="11">
    <source>
        <dbReference type="SAM" id="Phobius"/>
    </source>
</evidence>
<dbReference type="InterPro" id="IPR005467">
    <property type="entry name" value="His_kinase_dom"/>
</dbReference>
<comment type="catalytic activity">
    <reaction evidence="1">
        <text>ATP + protein L-histidine = ADP + protein N-phospho-L-histidine.</text>
        <dbReference type="EC" id="2.7.13.3"/>
    </reaction>
</comment>
<evidence type="ECO:0000256" key="3">
    <source>
        <dbReference type="ARBA" id="ARBA00012438"/>
    </source>
</evidence>
<dbReference type="InterPro" id="IPR004358">
    <property type="entry name" value="Sig_transdc_His_kin-like_C"/>
</dbReference>
<dbReference type="InterPro" id="IPR003594">
    <property type="entry name" value="HATPase_dom"/>
</dbReference>
<name>A0A5N6BKR8_9ACTN</name>
<dbReference type="EC" id="2.7.13.3" evidence="3"/>
<evidence type="ECO:0000259" key="13">
    <source>
        <dbReference type="PROSITE" id="PS50885"/>
    </source>
</evidence>
<dbReference type="SMART" id="SM00388">
    <property type="entry name" value="HisKA"/>
    <property type="match status" value="1"/>
</dbReference>
<dbReference type="Pfam" id="PF00672">
    <property type="entry name" value="HAMP"/>
    <property type="match status" value="1"/>
</dbReference>
<dbReference type="CDD" id="cd06225">
    <property type="entry name" value="HAMP"/>
    <property type="match status" value="1"/>
</dbReference>